<evidence type="ECO:0000313" key="7">
    <source>
        <dbReference type="EMBL" id="MBB6049974.1"/>
    </source>
</evidence>
<comment type="caution">
    <text evidence="7">The sequence shown here is derived from an EMBL/GenBank/DDBJ whole genome shotgun (WGS) entry which is preliminary data.</text>
</comment>
<accession>A0A7W9SPT5</accession>
<dbReference type="InterPro" id="IPR039425">
    <property type="entry name" value="RNA_pol_sigma-70-like"/>
</dbReference>
<proteinExistence type="inferred from homology"/>
<keyword evidence="3" id="KW-0731">Sigma factor</keyword>
<dbReference type="GO" id="GO:0006352">
    <property type="term" value="P:DNA-templated transcription initiation"/>
    <property type="evidence" value="ECO:0007669"/>
    <property type="project" value="InterPro"/>
</dbReference>
<evidence type="ECO:0000313" key="8">
    <source>
        <dbReference type="Proteomes" id="UP000520814"/>
    </source>
</evidence>
<dbReference type="Proteomes" id="UP000520814">
    <property type="component" value="Unassembled WGS sequence"/>
</dbReference>
<evidence type="ECO:0000256" key="4">
    <source>
        <dbReference type="ARBA" id="ARBA00023163"/>
    </source>
</evidence>
<dbReference type="RefSeq" id="WP_184194059.1">
    <property type="nucleotide sequence ID" value="NZ_JACHGW010000002.1"/>
</dbReference>
<keyword evidence="2" id="KW-0805">Transcription regulation</keyword>
<dbReference type="InterPro" id="IPR013325">
    <property type="entry name" value="RNA_pol_sigma_r2"/>
</dbReference>
<sequence>MAETRQVAAPPNPSLLALARAGDTHAIEQLLLPHEPTLRAVCRGMLGRREDAEDAVQETFLRALRGLESFRGEASLKTWLVKIAVHVCSARQRTSPHELPLDDSNPPTAPSPERTVVRQALLSEALATLSAPRRVALLLKAEGWTLEEIGQAQGWSVARVKVELFRARTALEKWAQKKADEEAKI</sequence>
<dbReference type="GO" id="GO:0016987">
    <property type="term" value="F:sigma factor activity"/>
    <property type="evidence" value="ECO:0007669"/>
    <property type="project" value="UniProtKB-KW"/>
</dbReference>
<dbReference type="EMBL" id="JACHGW010000002">
    <property type="protein sequence ID" value="MBB6049974.1"/>
    <property type="molecule type" value="Genomic_DNA"/>
</dbReference>
<evidence type="ECO:0000259" key="5">
    <source>
        <dbReference type="Pfam" id="PF04542"/>
    </source>
</evidence>
<protein>
    <submittedName>
        <fullName evidence="7">RNA polymerase sigma-70 factor (ECF subfamily)</fullName>
    </submittedName>
</protein>
<dbReference type="Pfam" id="PF04542">
    <property type="entry name" value="Sigma70_r2"/>
    <property type="match status" value="1"/>
</dbReference>
<dbReference type="PANTHER" id="PTHR43133">
    <property type="entry name" value="RNA POLYMERASE ECF-TYPE SIGMA FACTO"/>
    <property type="match status" value="1"/>
</dbReference>
<evidence type="ECO:0000259" key="6">
    <source>
        <dbReference type="Pfam" id="PF08281"/>
    </source>
</evidence>
<reference evidence="7 8" key="1">
    <citation type="submission" date="2020-08" db="EMBL/GenBank/DDBJ databases">
        <title>Genomic Encyclopedia of Type Strains, Phase IV (KMG-IV): sequencing the most valuable type-strain genomes for metagenomic binning, comparative biology and taxonomic classification.</title>
        <authorList>
            <person name="Goeker M."/>
        </authorList>
    </citation>
    <scope>NUCLEOTIDE SEQUENCE [LARGE SCALE GENOMIC DNA]</scope>
    <source>
        <strain evidence="7 8">DSM 23562</strain>
    </source>
</reference>
<gene>
    <name evidence="7" type="ORF">HNQ39_001765</name>
</gene>
<dbReference type="Gene3D" id="1.10.1740.10">
    <property type="match status" value="1"/>
</dbReference>
<comment type="similarity">
    <text evidence="1">Belongs to the sigma-70 factor family. ECF subfamily.</text>
</comment>
<dbReference type="InterPro" id="IPR014284">
    <property type="entry name" value="RNA_pol_sigma-70_dom"/>
</dbReference>
<name>A0A7W9SPT5_ARMRO</name>
<dbReference type="InterPro" id="IPR007627">
    <property type="entry name" value="RNA_pol_sigma70_r2"/>
</dbReference>
<dbReference type="SUPFAM" id="SSF88659">
    <property type="entry name" value="Sigma3 and sigma4 domains of RNA polymerase sigma factors"/>
    <property type="match status" value="1"/>
</dbReference>
<feature type="domain" description="RNA polymerase sigma factor 70 region 4 type 2" evidence="6">
    <location>
        <begin position="121"/>
        <end position="171"/>
    </location>
</feature>
<evidence type="ECO:0000256" key="1">
    <source>
        <dbReference type="ARBA" id="ARBA00010641"/>
    </source>
</evidence>
<dbReference type="InterPro" id="IPR013324">
    <property type="entry name" value="RNA_pol_sigma_r3/r4-like"/>
</dbReference>
<organism evidence="7 8">
    <name type="scientific">Armatimonas rosea</name>
    <dbReference type="NCBI Taxonomy" id="685828"/>
    <lineage>
        <taxon>Bacteria</taxon>
        <taxon>Bacillati</taxon>
        <taxon>Armatimonadota</taxon>
        <taxon>Armatimonadia</taxon>
        <taxon>Armatimonadales</taxon>
        <taxon>Armatimonadaceae</taxon>
        <taxon>Armatimonas</taxon>
    </lineage>
</organism>
<dbReference type="InterPro" id="IPR013249">
    <property type="entry name" value="RNA_pol_sigma70_r4_t2"/>
</dbReference>
<dbReference type="Gene3D" id="1.10.10.10">
    <property type="entry name" value="Winged helix-like DNA-binding domain superfamily/Winged helix DNA-binding domain"/>
    <property type="match status" value="1"/>
</dbReference>
<dbReference type="NCBIfam" id="TIGR02937">
    <property type="entry name" value="sigma70-ECF"/>
    <property type="match status" value="1"/>
</dbReference>
<feature type="domain" description="RNA polymerase sigma-70 region 2" evidence="5">
    <location>
        <begin position="33"/>
        <end position="90"/>
    </location>
</feature>
<evidence type="ECO:0000256" key="3">
    <source>
        <dbReference type="ARBA" id="ARBA00023082"/>
    </source>
</evidence>
<keyword evidence="8" id="KW-1185">Reference proteome</keyword>
<evidence type="ECO:0000256" key="2">
    <source>
        <dbReference type="ARBA" id="ARBA00023015"/>
    </source>
</evidence>
<keyword evidence="4" id="KW-0804">Transcription</keyword>
<dbReference type="InterPro" id="IPR036388">
    <property type="entry name" value="WH-like_DNA-bd_sf"/>
</dbReference>
<dbReference type="SUPFAM" id="SSF88946">
    <property type="entry name" value="Sigma2 domain of RNA polymerase sigma factors"/>
    <property type="match status" value="1"/>
</dbReference>
<dbReference type="AlphaFoldDB" id="A0A7W9SPT5"/>
<dbReference type="GO" id="GO:0003677">
    <property type="term" value="F:DNA binding"/>
    <property type="evidence" value="ECO:0007669"/>
    <property type="project" value="InterPro"/>
</dbReference>
<dbReference type="PANTHER" id="PTHR43133:SF51">
    <property type="entry name" value="RNA POLYMERASE SIGMA FACTOR"/>
    <property type="match status" value="1"/>
</dbReference>
<dbReference type="Pfam" id="PF08281">
    <property type="entry name" value="Sigma70_r4_2"/>
    <property type="match status" value="1"/>
</dbReference>